<accession>A0A6A6EVH4</accession>
<organism evidence="2 3">
    <name type="scientific">Zopfia rhizophila CBS 207.26</name>
    <dbReference type="NCBI Taxonomy" id="1314779"/>
    <lineage>
        <taxon>Eukaryota</taxon>
        <taxon>Fungi</taxon>
        <taxon>Dikarya</taxon>
        <taxon>Ascomycota</taxon>
        <taxon>Pezizomycotina</taxon>
        <taxon>Dothideomycetes</taxon>
        <taxon>Dothideomycetes incertae sedis</taxon>
        <taxon>Zopfiaceae</taxon>
        <taxon>Zopfia</taxon>
    </lineage>
</organism>
<feature type="region of interest" description="Disordered" evidence="1">
    <location>
        <begin position="114"/>
        <end position="147"/>
    </location>
</feature>
<dbReference type="OrthoDB" id="5422351at2759"/>
<dbReference type="PANTHER" id="PTHR40625">
    <property type="entry name" value="GTP-BINDING PROTEIN ESDC-RELATED"/>
    <property type="match status" value="1"/>
</dbReference>
<feature type="compositionally biased region" description="Basic and acidic residues" evidence="1">
    <location>
        <begin position="517"/>
        <end position="529"/>
    </location>
</feature>
<name>A0A6A6EVH4_9PEZI</name>
<protein>
    <submittedName>
        <fullName evidence="2">Uncharacterized protein</fullName>
    </submittedName>
</protein>
<dbReference type="Proteomes" id="UP000800200">
    <property type="component" value="Unassembled WGS sequence"/>
</dbReference>
<proteinExistence type="predicted"/>
<reference evidence="2" key="1">
    <citation type="journal article" date="2020" name="Stud. Mycol.">
        <title>101 Dothideomycetes genomes: a test case for predicting lifestyles and emergence of pathogens.</title>
        <authorList>
            <person name="Haridas S."/>
            <person name="Albert R."/>
            <person name="Binder M."/>
            <person name="Bloem J."/>
            <person name="Labutti K."/>
            <person name="Salamov A."/>
            <person name="Andreopoulos B."/>
            <person name="Baker S."/>
            <person name="Barry K."/>
            <person name="Bills G."/>
            <person name="Bluhm B."/>
            <person name="Cannon C."/>
            <person name="Castanera R."/>
            <person name="Culley D."/>
            <person name="Daum C."/>
            <person name="Ezra D."/>
            <person name="Gonzalez J."/>
            <person name="Henrissat B."/>
            <person name="Kuo A."/>
            <person name="Liang C."/>
            <person name="Lipzen A."/>
            <person name="Lutzoni F."/>
            <person name="Magnuson J."/>
            <person name="Mondo S."/>
            <person name="Nolan M."/>
            <person name="Ohm R."/>
            <person name="Pangilinan J."/>
            <person name="Park H.-J."/>
            <person name="Ramirez L."/>
            <person name="Alfaro M."/>
            <person name="Sun H."/>
            <person name="Tritt A."/>
            <person name="Yoshinaga Y."/>
            <person name="Zwiers L.-H."/>
            <person name="Turgeon B."/>
            <person name="Goodwin S."/>
            <person name="Spatafora J."/>
            <person name="Crous P."/>
            <person name="Grigoriev I."/>
        </authorList>
    </citation>
    <scope>NUCLEOTIDE SEQUENCE</scope>
    <source>
        <strain evidence="2">CBS 207.26</strain>
    </source>
</reference>
<feature type="region of interest" description="Disordered" evidence="1">
    <location>
        <begin position="431"/>
        <end position="498"/>
    </location>
</feature>
<feature type="region of interest" description="Disordered" evidence="1">
    <location>
        <begin position="517"/>
        <end position="540"/>
    </location>
</feature>
<dbReference type="InterPro" id="IPR013783">
    <property type="entry name" value="Ig-like_fold"/>
</dbReference>
<feature type="region of interest" description="Disordered" evidence="1">
    <location>
        <begin position="382"/>
        <end position="412"/>
    </location>
</feature>
<feature type="compositionally biased region" description="Low complexity" evidence="1">
    <location>
        <begin position="481"/>
        <end position="492"/>
    </location>
</feature>
<dbReference type="Gene3D" id="2.60.40.10">
    <property type="entry name" value="Immunoglobulins"/>
    <property type="match status" value="1"/>
</dbReference>
<evidence type="ECO:0000313" key="2">
    <source>
        <dbReference type="EMBL" id="KAF2194778.1"/>
    </source>
</evidence>
<dbReference type="AlphaFoldDB" id="A0A6A6EVH4"/>
<keyword evidence="3" id="KW-1185">Reference proteome</keyword>
<gene>
    <name evidence="2" type="ORF">K469DRAFT_686739</name>
</gene>
<evidence type="ECO:0000256" key="1">
    <source>
        <dbReference type="SAM" id="MobiDB-lite"/>
    </source>
</evidence>
<sequence>MASTTLVTFFFDGPAAARTVELLGSWDNFDKPYQMKRDRRRGSAIWSGCYTFEDIICDGDLDNLGGRRNGALKMGGTYWYYYKVDDDDEYHNPSEPSTTICPLLPGQRLNILEVPTESRSRSNSASSTSSSTFTRNPDDKYLTPVPPKPLPSLRLGDLCQQPYSVSMHSIGAPRSATYPSTMRTLSPGFERQAQSASSSPRLSSNAMFSDIRGLKDKFIGSKRSDSAGRGCSAHPRNVRELRIGAPTLISSTAEELDLVPLPSQRIPQTASSLPPPVTTKMKEFSPLGSHPVDPLKDFDFGFSKPTSTVEERPSKRPRSHVTSNAPSEFKLNAGRARANSADTRRTKQYVFPNEPWISSPILEKSMDADKISIPVLQKPSTSVAPISTTTTDERPSSRRGGGKSPALRKLPLLDKELPELPRYLVPAPLFACHGSPTQNDQDEEPDPQTNTNTDHSSHFSVWSTESITCSSPTLDEDTVHSPTFSSLTNSSSDIETPQRFSDHFLHGDQISSNAYKSEGENKENEEHGDNNSPTHSPGSIAYPLLQLNVPSFGPDLFQLDIHHSDAAPRRQVVCFGRISDGFKGYSLPDDATASQTTITKLSPSIPEPSITSEPITSVSQLEKLMSEFGYLGEAVL</sequence>
<dbReference type="EMBL" id="ML994611">
    <property type="protein sequence ID" value="KAF2194778.1"/>
    <property type="molecule type" value="Genomic_DNA"/>
</dbReference>
<feature type="compositionally biased region" description="Polar residues" evidence="1">
    <location>
        <begin position="447"/>
        <end position="473"/>
    </location>
</feature>
<feature type="compositionally biased region" description="Low complexity" evidence="1">
    <location>
        <begin position="121"/>
        <end position="135"/>
    </location>
</feature>
<feature type="region of interest" description="Disordered" evidence="1">
    <location>
        <begin position="295"/>
        <end position="343"/>
    </location>
</feature>
<evidence type="ECO:0000313" key="3">
    <source>
        <dbReference type="Proteomes" id="UP000800200"/>
    </source>
</evidence>
<dbReference type="PANTHER" id="PTHR40625:SF1">
    <property type="entry name" value="AMP-ACTIVATED PROTEIN KINASE GLYCOGEN-BINDING DOMAIN-CONTAINING PROTEIN"/>
    <property type="match status" value="1"/>
</dbReference>